<protein>
    <submittedName>
        <fullName evidence="1">Uncharacterized protein</fullName>
    </submittedName>
</protein>
<dbReference type="AlphaFoldDB" id="A0A7G8BJ20"/>
<gene>
    <name evidence="1" type="ORF">H7849_00455</name>
</gene>
<name>A0A7G8BJ20_9BACT</name>
<sequence length="349" mass="39691">MNIDSKQEQVAGIDQSDLPIFNQDWWINIARGSAHYRELRVFDGDTIIGKLPYILSRSLIGLFHARDPHWSHIGGPVVDERLSRKEQAEVLHLLLQQLPRWASIDFVCNPNASYADLVKNAFMNAGFKHTTQITYVRHPTDVDVMNTRKSKHNGHIKRACKELDCVDISGTEFVRFLETNLKARGKKSYSPLDVMRRLIDEAVSRGQARAIAAKPKHFGNGAGNDSLATYDAAIAYIWDSNCCYYWMSTHRISSLDGSIQKPHPDAIKLLAVQAMHHAQEMSLIFDADGVTTPGTENLYRNMFGLKGEERRDIFQRTTALERLRQKYKSQYIRSQGPSLLFMCEPLLAE</sequence>
<organism evidence="1 2">
    <name type="scientific">Alloacidobacterium dinghuense</name>
    <dbReference type="NCBI Taxonomy" id="2763107"/>
    <lineage>
        <taxon>Bacteria</taxon>
        <taxon>Pseudomonadati</taxon>
        <taxon>Acidobacteriota</taxon>
        <taxon>Terriglobia</taxon>
        <taxon>Terriglobales</taxon>
        <taxon>Acidobacteriaceae</taxon>
        <taxon>Alloacidobacterium</taxon>
    </lineage>
</organism>
<dbReference type="RefSeq" id="WP_186743494.1">
    <property type="nucleotide sequence ID" value="NZ_CP060394.1"/>
</dbReference>
<evidence type="ECO:0000313" key="1">
    <source>
        <dbReference type="EMBL" id="QNI32540.1"/>
    </source>
</evidence>
<dbReference type="EMBL" id="CP060394">
    <property type="protein sequence ID" value="QNI32540.1"/>
    <property type="molecule type" value="Genomic_DNA"/>
</dbReference>
<accession>A0A7G8BJ20</accession>
<keyword evidence="2" id="KW-1185">Reference proteome</keyword>
<proteinExistence type="predicted"/>
<dbReference type="KEGG" id="adin:H7849_00455"/>
<dbReference type="Proteomes" id="UP000515312">
    <property type="component" value="Chromosome"/>
</dbReference>
<reference evidence="1 2" key="1">
    <citation type="submission" date="2020-08" db="EMBL/GenBank/DDBJ databases">
        <title>Edaphobacter telluris sp. nov. and Acidobacterium dinghuensis sp. nov., two acidobacteria isolated from forest soil.</title>
        <authorList>
            <person name="Fu J."/>
            <person name="Qiu L."/>
        </authorList>
    </citation>
    <scope>NUCLEOTIDE SEQUENCE [LARGE SCALE GENOMIC DNA]</scope>
    <source>
        <strain evidence="1">4Y35</strain>
    </source>
</reference>
<evidence type="ECO:0000313" key="2">
    <source>
        <dbReference type="Proteomes" id="UP000515312"/>
    </source>
</evidence>